<evidence type="ECO:0000256" key="1">
    <source>
        <dbReference type="SAM" id="MobiDB-lite"/>
    </source>
</evidence>
<reference evidence="2 3" key="1">
    <citation type="journal article" date="2020" name="Elife">
        <title>Loss of centromere function drives karyotype evolution in closely related Malassezia species.</title>
        <authorList>
            <person name="Sankaranarayanan S.R."/>
            <person name="Ianiri G."/>
            <person name="Coelho M.A."/>
            <person name="Reza M.H."/>
            <person name="Thimmappa B.C."/>
            <person name="Ganguly P."/>
            <person name="Vadnala R.N."/>
            <person name="Sun S."/>
            <person name="Siddharthan R."/>
            <person name="Tellgren-Roth C."/>
            <person name="Dawson T.L."/>
            <person name="Heitman J."/>
            <person name="Sanyal K."/>
        </authorList>
    </citation>
    <scope>NUCLEOTIDE SEQUENCE [LARGE SCALE GENOMIC DNA]</scope>
    <source>
        <strain evidence="2">CBS14141</strain>
    </source>
</reference>
<dbReference type="PANTHER" id="PTHR20932:SF8">
    <property type="entry name" value="LD22649P"/>
    <property type="match status" value="1"/>
</dbReference>
<feature type="region of interest" description="Disordered" evidence="1">
    <location>
        <begin position="304"/>
        <end position="344"/>
    </location>
</feature>
<dbReference type="InterPro" id="IPR036779">
    <property type="entry name" value="LysM_dom_sf"/>
</dbReference>
<evidence type="ECO:0000313" key="3">
    <source>
        <dbReference type="Proteomes" id="UP000818624"/>
    </source>
</evidence>
<dbReference type="CDD" id="cd00118">
    <property type="entry name" value="LysM"/>
    <property type="match status" value="1"/>
</dbReference>
<feature type="region of interest" description="Disordered" evidence="1">
    <location>
        <begin position="1"/>
        <end position="68"/>
    </location>
</feature>
<keyword evidence="3" id="KW-1185">Reference proteome</keyword>
<protein>
    <recommendedName>
        <fullName evidence="4">LysM domain-containing protein</fullName>
    </recommendedName>
</protein>
<evidence type="ECO:0000313" key="2">
    <source>
        <dbReference type="EMBL" id="WFD47166.1"/>
    </source>
</evidence>
<dbReference type="InterPro" id="IPR045030">
    <property type="entry name" value="LYSM1-4"/>
</dbReference>
<sequence length="440" mass="46853">MDDARGVGPRRMPNVVRRVQSRPRTLDDAHTVDLLQLGAGDDDAPGPSRRRTPAAPTAPPPAVGRSARAAAPLQLDGGATKGHTHVRTATALDRLEDWLGLRAAAPATHRARPAPAPAAPTQPQPGSVARTARDAPDAGGSTVDVLVHTVTPTDTVEGIALRYGADARVVRRSNRLWPGDAAQMRERIYIPVVSCKWRPADAHIQERTQHADGSFHPPPDTAAPVAREQVGREALGFFGAAPAPYSDHGESGVDDLLRLQQARRDRTDAAEVALPMRTRTPAPPSARTRAPALREDWRPNVWTFGPTRTRAAPASPERETLFDAGGDDADDARAPSTSALGRETQRATHTNLLDDLLRGPPTNAGAAANWVRPIHWGESLPAPPGARADAPTSFASLFGDMAQARARVEDAVGAAMSELRHVSLGRSAQRARNGDMSLPM</sequence>
<feature type="region of interest" description="Disordered" evidence="1">
    <location>
        <begin position="107"/>
        <end position="140"/>
    </location>
</feature>
<dbReference type="Gene3D" id="3.10.350.10">
    <property type="entry name" value="LysM domain"/>
    <property type="match status" value="1"/>
</dbReference>
<accession>A0ABY8ENU6</accession>
<dbReference type="InterPro" id="IPR018392">
    <property type="entry name" value="LysM"/>
</dbReference>
<feature type="compositionally biased region" description="Pro residues" evidence="1">
    <location>
        <begin position="114"/>
        <end position="123"/>
    </location>
</feature>
<gene>
    <name evidence="2" type="ORF">GLX27_001814</name>
</gene>
<dbReference type="EMBL" id="CP046235">
    <property type="protein sequence ID" value="WFD47166.1"/>
    <property type="molecule type" value="Genomic_DNA"/>
</dbReference>
<name>A0ABY8ENU6_MALFU</name>
<proteinExistence type="predicted"/>
<dbReference type="Proteomes" id="UP000818624">
    <property type="component" value="Chromosome 2"/>
</dbReference>
<organism evidence="2 3">
    <name type="scientific">Malassezia furfur</name>
    <name type="common">Pityriasis versicolor infection agent</name>
    <name type="synonym">Pityrosporum furfur</name>
    <dbReference type="NCBI Taxonomy" id="55194"/>
    <lineage>
        <taxon>Eukaryota</taxon>
        <taxon>Fungi</taxon>
        <taxon>Dikarya</taxon>
        <taxon>Basidiomycota</taxon>
        <taxon>Ustilaginomycotina</taxon>
        <taxon>Malasseziomycetes</taxon>
        <taxon>Malasseziales</taxon>
        <taxon>Malasseziaceae</taxon>
        <taxon>Malassezia</taxon>
    </lineage>
</organism>
<evidence type="ECO:0008006" key="4">
    <source>
        <dbReference type="Google" id="ProtNLM"/>
    </source>
</evidence>
<dbReference type="PANTHER" id="PTHR20932">
    <property type="entry name" value="LYSM AND PUTATIVE PEPTIDOGLYCAN-BINDING DOMAIN-CONTAINING PROTEIN"/>
    <property type="match status" value="1"/>
</dbReference>